<dbReference type="GO" id="GO:0000775">
    <property type="term" value="C:chromosome, centromeric region"/>
    <property type="evidence" value="ECO:0007669"/>
    <property type="project" value="InterPro"/>
</dbReference>
<comment type="caution">
    <text evidence="2">The sequence shown here is derived from an EMBL/GenBank/DDBJ whole genome shotgun (WGS) entry which is preliminary data.</text>
</comment>
<keyword evidence="1" id="KW-0175">Coiled coil</keyword>
<accession>A0A2Z6RVJ7</accession>
<dbReference type="GO" id="GO:0005634">
    <property type="term" value="C:nucleus"/>
    <property type="evidence" value="ECO:0007669"/>
    <property type="project" value="TreeGrafter"/>
</dbReference>
<organism evidence="2 3">
    <name type="scientific">Rhizophagus clarus</name>
    <dbReference type="NCBI Taxonomy" id="94130"/>
    <lineage>
        <taxon>Eukaryota</taxon>
        <taxon>Fungi</taxon>
        <taxon>Fungi incertae sedis</taxon>
        <taxon>Mucoromycota</taxon>
        <taxon>Glomeromycotina</taxon>
        <taxon>Glomeromycetes</taxon>
        <taxon>Glomerales</taxon>
        <taxon>Glomeraceae</taxon>
        <taxon>Rhizophagus</taxon>
    </lineage>
</organism>
<dbReference type="STRING" id="94130.A0A2Z6RVJ7"/>
<reference evidence="2 3" key="1">
    <citation type="submission" date="2017-11" db="EMBL/GenBank/DDBJ databases">
        <title>The genome of Rhizophagus clarus HR1 reveals common genetic basis of auxotrophy among arbuscular mycorrhizal fungi.</title>
        <authorList>
            <person name="Kobayashi Y."/>
        </authorList>
    </citation>
    <scope>NUCLEOTIDE SEQUENCE [LARGE SCALE GENOMIC DNA]</scope>
    <source>
        <strain evidence="2 3">HR1</strain>
    </source>
</reference>
<gene>
    <name evidence="2" type="ORF">RclHR1_03890017</name>
</gene>
<protein>
    <recommendedName>
        <fullName evidence="4">Centromere protein P</fullName>
    </recommendedName>
</protein>
<dbReference type="PANTHER" id="PTHR28577:SF1">
    <property type="entry name" value="CENTROMERE PROTEIN P"/>
    <property type="match status" value="1"/>
</dbReference>
<evidence type="ECO:0008006" key="4">
    <source>
        <dbReference type="Google" id="ProtNLM"/>
    </source>
</evidence>
<name>A0A2Z6RVJ7_9GLOM</name>
<dbReference type="EMBL" id="BEXD01003212">
    <property type="protein sequence ID" value="GBC00532.1"/>
    <property type="molecule type" value="Genomic_DNA"/>
</dbReference>
<evidence type="ECO:0000313" key="2">
    <source>
        <dbReference type="EMBL" id="GBC00532.1"/>
    </source>
</evidence>
<dbReference type="AlphaFoldDB" id="A0A2Z6RVJ7"/>
<dbReference type="Pfam" id="PF13096">
    <property type="entry name" value="CENP-P"/>
    <property type="match status" value="1"/>
</dbReference>
<dbReference type="InterPro" id="IPR027801">
    <property type="entry name" value="CENP-P"/>
</dbReference>
<keyword evidence="3" id="KW-1185">Reference proteome</keyword>
<evidence type="ECO:0000256" key="1">
    <source>
        <dbReference type="SAM" id="Coils"/>
    </source>
</evidence>
<dbReference type="Proteomes" id="UP000247702">
    <property type="component" value="Unassembled WGS sequence"/>
</dbReference>
<evidence type="ECO:0000313" key="3">
    <source>
        <dbReference type="Proteomes" id="UP000247702"/>
    </source>
</evidence>
<feature type="coiled-coil region" evidence="1">
    <location>
        <begin position="37"/>
        <end position="85"/>
    </location>
</feature>
<dbReference type="GO" id="GO:0034080">
    <property type="term" value="P:CENP-A containing chromatin assembly"/>
    <property type="evidence" value="ECO:0007669"/>
    <property type="project" value="InterPro"/>
</dbReference>
<sequence>MNKHPLKEKADSMAAKLSMITKELSTMPSSKDSFDKLVEEQQLMMIMEDEINNSQKEKYNLLFQMRKTKIEIEELKRNIETCQENGPSLISNQDTLIDKLLSINDQSLLMSVGTSLQVEQQYGTDNNDNSLRAKNIERLVSFTKINFLKVNNNLTATDGDRIRYYNYTGNSYDINFCIEFEVNETNLVIRRLKIKLDSGVKQEMGKFIENVERDRNLLIFFKGFIDYARLNHQRKLLFDFLKRRYPTLTLPSFHTHNTFTRDLSCLCVHSSLRFSDKSKIGPELILSWNLNITSSGHVLPDVEICNSLGTLLDEKYVIDQIPSNFQNLVEIKGIQLAIEMIVKSFFKVLS</sequence>
<dbReference type="PANTHER" id="PTHR28577">
    <property type="entry name" value="CENTROMERE PROTEIN P"/>
    <property type="match status" value="1"/>
</dbReference>
<proteinExistence type="predicted"/>